<accession>A0A221UR49</accession>
<dbReference type="KEGG" id="aalg:AREALGSMS7_00336"/>
<organism evidence="1 2">
    <name type="scientific">Arenibacter algicola</name>
    <dbReference type="NCBI Taxonomy" id="616991"/>
    <lineage>
        <taxon>Bacteria</taxon>
        <taxon>Pseudomonadati</taxon>
        <taxon>Bacteroidota</taxon>
        <taxon>Flavobacteriia</taxon>
        <taxon>Flavobacteriales</taxon>
        <taxon>Flavobacteriaceae</taxon>
        <taxon>Arenibacter</taxon>
    </lineage>
</organism>
<gene>
    <name evidence="1" type="ORF">AREALGSMS7_00336</name>
</gene>
<evidence type="ECO:0000313" key="1">
    <source>
        <dbReference type="EMBL" id="ASO03834.1"/>
    </source>
</evidence>
<evidence type="ECO:0000313" key="2">
    <source>
        <dbReference type="Proteomes" id="UP000204551"/>
    </source>
</evidence>
<dbReference type="EMBL" id="CP022515">
    <property type="protein sequence ID" value="ASO03834.1"/>
    <property type="molecule type" value="Genomic_DNA"/>
</dbReference>
<reference evidence="1 2" key="1">
    <citation type="submission" date="2017-07" db="EMBL/GenBank/DDBJ databases">
        <title>Genome Sequence of Arenibacter algicola Strain SMS7 Isolated from a culture of the Diatom Skeletonema marinoi.</title>
        <authorList>
            <person name="Topel M."/>
            <person name="Pinder M.I.M."/>
            <person name="Johansson O.N."/>
            <person name="Kourtchenko O."/>
            <person name="Godhe A."/>
            <person name="Clarke A.K."/>
        </authorList>
    </citation>
    <scope>NUCLEOTIDE SEQUENCE [LARGE SCALE GENOMIC DNA]</scope>
    <source>
        <strain evidence="1 2">SMS7</strain>
    </source>
</reference>
<name>A0A221UR49_9FLAO</name>
<sequence length="187" mass="21146">MFLEGFGMKNRILLPAIIMLALYSCIERQNFDQYDDLEIIPTVEASILYIESPERLLNEIQGQDFYSQDFNFDGFSEDAFSDRVLDGFIFYEIENTTSKEMEATVEFLDEGGNTLDTQYFHVDPAPTPLVQLQVAYGAGTGRSIEIIKNTSSIKVSVLNLGDNSSVSNLPDPKIIFRSSGKFRLRLK</sequence>
<dbReference type="AlphaFoldDB" id="A0A221UR49"/>
<dbReference type="STRING" id="616991.GCA_000733925_03491"/>
<proteinExistence type="predicted"/>
<protein>
    <submittedName>
        <fullName evidence="1">Uncharacterized protein</fullName>
    </submittedName>
</protein>
<dbReference type="Proteomes" id="UP000204551">
    <property type="component" value="Chromosome"/>
</dbReference>
<dbReference type="eggNOG" id="ENOG50302JY">
    <property type="taxonomic scope" value="Bacteria"/>
</dbReference>